<gene>
    <name evidence="1" type="ORF">DI616_14090</name>
</gene>
<accession>A0A533I769</accession>
<sequence length="267" mass="29416">MSYQVWTGGGGLGGWSLLNRTGDRQRELVANYGTVRTSSAYYRQNIGEVETAGGLLSDYRLLNVSLRAFGLQADIGNKAFLRKILESDLSDQGSLANRLSNKSYRKFAEAFGFGANKDGVISNRTATKGFAEEIVAGYVEREFETRVGQTDENLRLALTARRELSSLAAASSTNDTKWYEVLGNTPLRKVFQGAFGFSDSYGKLPIDRQLQEYKSAAVKMFGSDDMARFSDEDTSETLVRNFLVRSAVQSDSATNRYSTALALLSAY</sequence>
<protein>
    <submittedName>
        <fullName evidence="1">DUF1217 domain-containing protein</fullName>
    </submittedName>
</protein>
<comment type="caution">
    <text evidence="1">The sequence shown here is derived from an EMBL/GenBank/DDBJ whole genome shotgun (WGS) entry which is preliminary data.</text>
</comment>
<dbReference type="Proteomes" id="UP000315344">
    <property type="component" value="Unassembled WGS sequence"/>
</dbReference>
<dbReference type="SUPFAM" id="SSF158837">
    <property type="entry name" value="AGR C 984p-like"/>
    <property type="match status" value="1"/>
</dbReference>
<dbReference type="AlphaFoldDB" id="A0A533I769"/>
<dbReference type="InterPro" id="IPR023157">
    <property type="entry name" value="AGR-C-984p-like_sf"/>
</dbReference>
<dbReference type="Pfam" id="PF06748">
    <property type="entry name" value="DUF1217"/>
    <property type="match status" value="1"/>
</dbReference>
<evidence type="ECO:0000313" key="1">
    <source>
        <dbReference type="EMBL" id="TKW65528.1"/>
    </source>
</evidence>
<proteinExistence type="predicted"/>
<dbReference type="InterPro" id="IPR010626">
    <property type="entry name" value="DUF1217"/>
</dbReference>
<name>A0A533I769_PARDE</name>
<dbReference type="Gene3D" id="1.10.3700.10">
    <property type="entry name" value="AGR C 984p-like"/>
    <property type="match status" value="1"/>
</dbReference>
<organism evidence="1 2">
    <name type="scientific">Paracoccus denitrificans</name>
    <dbReference type="NCBI Taxonomy" id="266"/>
    <lineage>
        <taxon>Bacteria</taxon>
        <taxon>Pseudomonadati</taxon>
        <taxon>Pseudomonadota</taxon>
        <taxon>Alphaproteobacteria</taxon>
        <taxon>Rhodobacterales</taxon>
        <taxon>Paracoccaceae</taxon>
        <taxon>Paracoccus</taxon>
    </lineage>
</organism>
<reference evidence="1 2" key="1">
    <citation type="journal article" date="2017" name="Nat. Commun.">
        <title>In situ click chemistry generation of cyclooxygenase-2 inhibitors.</title>
        <authorList>
            <person name="Bhardwaj A."/>
            <person name="Kaur J."/>
            <person name="Wuest M."/>
            <person name="Wuest F."/>
        </authorList>
    </citation>
    <scope>NUCLEOTIDE SEQUENCE [LARGE SCALE GENOMIC DNA]</scope>
    <source>
        <strain evidence="1">S2_012_000_R3_94</strain>
    </source>
</reference>
<evidence type="ECO:0000313" key="2">
    <source>
        <dbReference type="Proteomes" id="UP000315344"/>
    </source>
</evidence>
<dbReference type="EMBL" id="VAFL01000012">
    <property type="protein sequence ID" value="TKW65528.1"/>
    <property type="molecule type" value="Genomic_DNA"/>
</dbReference>